<evidence type="ECO:0000313" key="2">
    <source>
        <dbReference type="EMBL" id="OMP13463.1"/>
    </source>
</evidence>
<name>A0A1R3L275_9ROSI</name>
<dbReference type="Proteomes" id="UP000187203">
    <property type="component" value="Unassembled WGS sequence"/>
</dbReference>
<comment type="caution">
    <text evidence="2">The sequence shown here is derived from an EMBL/GenBank/DDBJ whole genome shotgun (WGS) entry which is preliminary data.</text>
</comment>
<dbReference type="EMBL" id="AWUE01004227">
    <property type="protein sequence ID" value="OMP13463.1"/>
    <property type="molecule type" value="Genomic_DNA"/>
</dbReference>
<evidence type="ECO:0000256" key="1">
    <source>
        <dbReference type="SAM" id="MobiDB-lite"/>
    </source>
</evidence>
<organism evidence="2 3">
    <name type="scientific">Corchorus olitorius</name>
    <dbReference type="NCBI Taxonomy" id="93759"/>
    <lineage>
        <taxon>Eukaryota</taxon>
        <taxon>Viridiplantae</taxon>
        <taxon>Streptophyta</taxon>
        <taxon>Embryophyta</taxon>
        <taxon>Tracheophyta</taxon>
        <taxon>Spermatophyta</taxon>
        <taxon>Magnoliopsida</taxon>
        <taxon>eudicotyledons</taxon>
        <taxon>Gunneridae</taxon>
        <taxon>Pentapetalae</taxon>
        <taxon>rosids</taxon>
        <taxon>malvids</taxon>
        <taxon>Malvales</taxon>
        <taxon>Malvaceae</taxon>
        <taxon>Grewioideae</taxon>
        <taxon>Apeibeae</taxon>
        <taxon>Corchorus</taxon>
    </lineage>
</organism>
<gene>
    <name evidence="2" type="ORF">COLO4_01639</name>
</gene>
<sequence length="302" mass="32690">MPVGADRGRVVEGSDGDIDGFRAQVGGQGQMGATAAAEVTHATGGRVVALRSAGQPLEGRAGHRGPGDQQAAGNLATDRAMAMGDIGQRAFDPVAQGAAMAAAFLVLAHFRWALLRGIQPLASPHHRQNDRRARAPEIRMPGLFNKNNGDSDVLPYRPAPAIPAVTPAPAPNPLIRPFRPVPTHLRLEYPHADLPRLRHGHHLHVPDHDQAPVGLDRADPGTDPVRRVRRFFRQDRPDDARGHQQARAYRCDADVRNPVFRPDDRLRPVRPGRAQDPQAGQGRPAESLGGYRRTGPGGFARR</sequence>
<protein>
    <submittedName>
        <fullName evidence="2">Uncharacterized protein</fullName>
    </submittedName>
</protein>
<feature type="compositionally biased region" description="Basic and acidic residues" evidence="1">
    <location>
        <begin position="249"/>
        <end position="267"/>
    </location>
</feature>
<feature type="region of interest" description="Disordered" evidence="1">
    <location>
        <begin position="234"/>
        <end position="302"/>
    </location>
</feature>
<dbReference type="AlphaFoldDB" id="A0A1R3L275"/>
<reference evidence="3" key="1">
    <citation type="submission" date="2013-09" db="EMBL/GenBank/DDBJ databases">
        <title>Corchorus olitorius genome sequencing.</title>
        <authorList>
            <person name="Alam M."/>
            <person name="Haque M.S."/>
            <person name="Islam M.S."/>
            <person name="Emdad E.M."/>
            <person name="Islam M.M."/>
            <person name="Ahmed B."/>
            <person name="Halim A."/>
            <person name="Hossen Q.M.M."/>
            <person name="Hossain M.Z."/>
            <person name="Ahmed R."/>
            <person name="Khan M.M."/>
            <person name="Islam R."/>
            <person name="Rashid M.M."/>
            <person name="Khan S.A."/>
            <person name="Rahman M.S."/>
            <person name="Alam M."/>
            <person name="Yahiya A.S."/>
            <person name="Khan M.S."/>
            <person name="Azam M.S."/>
            <person name="Haque T."/>
            <person name="Lashkar M.Z.H."/>
            <person name="Akhand A.I."/>
            <person name="Morshed G."/>
            <person name="Roy S."/>
            <person name="Uddin K.S."/>
            <person name="Rabeya T."/>
            <person name="Hossain A.S."/>
            <person name="Chowdhury A."/>
            <person name="Snigdha A.R."/>
            <person name="Mortoza M.S."/>
            <person name="Matin S.A."/>
            <person name="Hoque S.M.E."/>
            <person name="Islam M.K."/>
            <person name="Roy D.K."/>
            <person name="Haider R."/>
            <person name="Moosa M.M."/>
            <person name="Elias S.M."/>
            <person name="Hasan A.M."/>
            <person name="Jahan S."/>
            <person name="Shafiuddin M."/>
            <person name="Mahmood N."/>
            <person name="Shommy N.S."/>
        </authorList>
    </citation>
    <scope>NUCLEOTIDE SEQUENCE [LARGE SCALE GENOMIC DNA]</scope>
    <source>
        <strain evidence="3">cv. O-4</strain>
    </source>
</reference>
<accession>A0A1R3L275</accession>
<proteinExistence type="predicted"/>
<evidence type="ECO:0000313" key="3">
    <source>
        <dbReference type="Proteomes" id="UP000187203"/>
    </source>
</evidence>
<keyword evidence="3" id="KW-1185">Reference proteome</keyword>